<keyword evidence="1" id="KW-1133">Transmembrane helix</keyword>
<gene>
    <name evidence="2" type="ORF">BpHYR1_019469</name>
</gene>
<keyword evidence="1" id="KW-0472">Membrane</keyword>
<dbReference type="AlphaFoldDB" id="A0A3M7RBX5"/>
<comment type="caution">
    <text evidence="2">The sequence shown here is derived from an EMBL/GenBank/DDBJ whole genome shotgun (WGS) entry which is preliminary data.</text>
</comment>
<keyword evidence="1" id="KW-0812">Transmembrane</keyword>
<feature type="transmembrane region" description="Helical" evidence="1">
    <location>
        <begin position="36"/>
        <end position="56"/>
    </location>
</feature>
<organism evidence="2 3">
    <name type="scientific">Brachionus plicatilis</name>
    <name type="common">Marine rotifer</name>
    <name type="synonym">Brachionus muelleri</name>
    <dbReference type="NCBI Taxonomy" id="10195"/>
    <lineage>
        <taxon>Eukaryota</taxon>
        <taxon>Metazoa</taxon>
        <taxon>Spiralia</taxon>
        <taxon>Gnathifera</taxon>
        <taxon>Rotifera</taxon>
        <taxon>Eurotatoria</taxon>
        <taxon>Monogononta</taxon>
        <taxon>Pseudotrocha</taxon>
        <taxon>Ploima</taxon>
        <taxon>Brachionidae</taxon>
        <taxon>Brachionus</taxon>
    </lineage>
</organism>
<evidence type="ECO:0000313" key="2">
    <source>
        <dbReference type="EMBL" id="RNA21017.1"/>
    </source>
</evidence>
<keyword evidence="3" id="KW-1185">Reference proteome</keyword>
<evidence type="ECO:0000256" key="1">
    <source>
        <dbReference type="SAM" id="Phobius"/>
    </source>
</evidence>
<sequence>MQNYLTFSLEISDKRKEDLEKKFHPGFEILTLDKKYRLKIFIIAILLFITFLKYKLKEKKKRLKKKMCCMMACFHVLTCLQTTTKIGLNRQINKLDDIVFIILNRTHKPLFNFPKICLKLNYTSSLSPLKLATVELAAARAAATNKDGFVSNSVDKLELTALDEPFCPEANAAVANAANAGLIKLGFKFCMNCWLSVWFKASAFSLEISDFGETKLDFLPFDL</sequence>
<protein>
    <submittedName>
        <fullName evidence="2">Uncharacterized protein</fullName>
    </submittedName>
</protein>
<evidence type="ECO:0000313" key="3">
    <source>
        <dbReference type="Proteomes" id="UP000276133"/>
    </source>
</evidence>
<accession>A0A3M7RBX5</accession>
<proteinExistence type="predicted"/>
<dbReference type="EMBL" id="REGN01003747">
    <property type="protein sequence ID" value="RNA21017.1"/>
    <property type="molecule type" value="Genomic_DNA"/>
</dbReference>
<dbReference type="Proteomes" id="UP000276133">
    <property type="component" value="Unassembled WGS sequence"/>
</dbReference>
<name>A0A3M7RBX5_BRAPC</name>
<reference evidence="2 3" key="1">
    <citation type="journal article" date="2018" name="Sci. Rep.">
        <title>Genomic signatures of local adaptation to the degree of environmental predictability in rotifers.</title>
        <authorList>
            <person name="Franch-Gras L."/>
            <person name="Hahn C."/>
            <person name="Garcia-Roger E.M."/>
            <person name="Carmona M.J."/>
            <person name="Serra M."/>
            <person name="Gomez A."/>
        </authorList>
    </citation>
    <scope>NUCLEOTIDE SEQUENCE [LARGE SCALE GENOMIC DNA]</scope>
    <source>
        <strain evidence="2">HYR1</strain>
    </source>
</reference>